<gene>
    <name evidence="1" type="ORF">M9H77_07993</name>
</gene>
<name>A0ACC0BWU1_CATRO</name>
<dbReference type="Proteomes" id="UP001060085">
    <property type="component" value="Linkage Group LG02"/>
</dbReference>
<dbReference type="EMBL" id="CM044702">
    <property type="protein sequence ID" value="KAI5677043.1"/>
    <property type="molecule type" value="Genomic_DNA"/>
</dbReference>
<evidence type="ECO:0000313" key="2">
    <source>
        <dbReference type="Proteomes" id="UP001060085"/>
    </source>
</evidence>
<organism evidence="1 2">
    <name type="scientific">Catharanthus roseus</name>
    <name type="common">Madagascar periwinkle</name>
    <name type="synonym">Vinca rosea</name>
    <dbReference type="NCBI Taxonomy" id="4058"/>
    <lineage>
        <taxon>Eukaryota</taxon>
        <taxon>Viridiplantae</taxon>
        <taxon>Streptophyta</taxon>
        <taxon>Embryophyta</taxon>
        <taxon>Tracheophyta</taxon>
        <taxon>Spermatophyta</taxon>
        <taxon>Magnoliopsida</taxon>
        <taxon>eudicotyledons</taxon>
        <taxon>Gunneridae</taxon>
        <taxon>Pentapetalae</taxon>
        <taxon>asterids</taxon>
        <taxon>lamiids</taxon>
        <taxon>Gentianales</taxon>
        <taxon>Apocynaceae</taxon>
        <taxon>Rauvolfioideae</taxon>
        <taxon>Vinceae</taxon>
        <taxon>Catharanthinae</taxon>
        <taxon>Catharanthus</taxon>
    </lineage>
</organism>
<reference evidence="2" key="1">
    <citation type="journal article" date="2023" name="Nat. Plants">
        <title>Single-cell RNA sequencing provides a high-resolution roadmap for understanding the multicellular compartmentation of specialized metabolism.</title>
        <authorList>
            <person name="Sun S."/>
            <person name="Shen X."/>
            <person name="Li Y."/>
            <person name="Li Y."/>
            <person name="Wang S."/>
            <person name="Li R."/>
            <person name="Zhang H."/>
            <person name="Shen G."/>
            <person name="Guo B."/>
            <person name="Wei J."/>
            <person name="Xu J."/>
            <person name="St-Pierre B."/>
            <person name="Chen S."/>
            <person name="Sun C."/>
        </authorList>
    </citation>
    <scope>NUCLEOTIDE SEQUENCE [LARGE SCALE GENOMIC DNA]</scope>
</reference>
<keyword evidence="2" id="KW-1185">Reference proteome</keyword>
<sequence length="260" mass="29800">MEEFTFLEFDHYPNATNKYKGWWKMISSRCLAAPWTEVLKIVLPSSISAALQLEPQRNRVRNIHLPHTRLRYQGENPMRLPWKFRFIIDVLLVIQRKPRTTETPSEIPSPPTNVGDSPIEILHIIMENLTKSQLTKEAMTSPHEILDALKKILHKTLEVANEKLGEINVVTEQLMELESAFHDIKGGQMSDIKAQILELVKELKATGASSEWSSSCVRELTNVCIKFDELSIGKFHLIDDKEEAQEIYEGIITGWAELVK</sequence>
<accession>A0ACC0BWU1</accession>
<protein>
    <submittedName>
        <fullName evidence="1">Uncharacterized protein</fullName>
    </submittedName>
</protein>
<evidence type="ECO:0000313" key="1">
    <source>
        <dbReference type="EMBL" id="KAI5677043.1"/>
    </source>
</evidence>
<comment type="caution">
    <text evidence="1">The sequence shown here is derived from an EMBL/GenBank/DDBJ whole genome shotgun (WGS) entry which is preliminary data.</text>
</comment>
<proteinExistence type="predicted"/>